<dbReference type="OrthoDB" id="8523at2157"/>
<dbReference type="GO" id="GO:0007165">
    <property type="term" value="P:signal transduction"/>
    <property type="evidence" value="ECO:0007669"/>
    <property type="project" value="UniProtKB-KW"/>
</dbReference>
<keyword evidence="4" id="KW-0812">Transmembrane</keyword>
<evidence type="ECO:0000256" key="1">
    <source>
        <dbReference type="ARBA" id="ARBA00022500"/>
    </source>
</evidence>
<dbReference type="STRING" id="323259.Mhun_0990"/>
<dbReference type="EMBL" id="CP000254">
    <property type="protein sequence ID" value="ABD40740.1"/>
    <property type="molecule type" value="Genomic_DNA"/>
</dbReference>
<reference evidence="8" key="1">
    <citation type="journal article" date="2016" name="Stand. Genomic Sci.">
        <title>Complete genome sequence of Methanospirillum hungatei type strain JF1.</title>
        <authorList>
            <person name="Gunsalus R.P."/>
            <person name="Cook L.E."/>
            <person name="Crable B."/>
            <person name="Rohlin L."/>
            <person name="McDonald E."/>
            <person name="Mouttaki H."/>
            <person name="Sieber J.R."/>
            <person name="Poweleit N."/>
            <person name="Zhou H."/>
            <person name="Lapidus A.L."/>
            <person name="Daligault H.E."/>
            <person name="Land M."/>
            <person name="Gilna P."/>
            <person name="Ivanova N."/>
            <person name="Kyrpides N."/>
            <person name="Culley D.E."/>
            <person name="McInerney M.J."/>
        </authorList>
    </citation>
    <scope>NUCLEOTIDE SEQUENCE [LARGE SCALE GENOMIC DNA]</scope>
    <source>
        <strain evidence="8">ATCC 27890 / DSM 864 / NBRC 100397 / JF-1</strain>
    </source>
</reference>
<sequence length="824" mass="90365">MSINSFLNNINIGKKLFGGFILVILLMSLIIVTCLMSVNKLTDDVDQLYSEQTVPLMNVGNIEVGLHSIRSLVFRSLALPEEREQDHERLLAEIDKIEPIIEEMKKAGMNEEQYQYFLTFTNQWDRYKKAALQVFELEKSGKEREAKISIMNGGEHAEARRATEATFSALKDSLLHGAQKTIEAAEAEKNTLILIILVVGTGFGIISLLVAYILTRNITSPLTELMDVAVRIGRGDSTARVDLVRNDEIGVLGKTVNDMGTHIATMVEDAHSLSEAAVKGELAYRVDADKHEGDFQKIIAGMNSTLDAYVRPMGITAEYINEMAHGTIPPPITEPFAGSFEEIKINLNNLVNILNERNRDIELLISNGIAGNLDYRVDITKYSGYSRDMFGGINQMLDAIIGPLNIAAEYVERISYGDIPDKITEEARGDFSLIKNNLNQCIEAVNLMINDVRMLSEAAVEGRLDIRADTSRHQGDFRRIVEGVNKTLDAVIEPVHEAMRVSGEYAAGNFTARVDEKLHVKGEYVTFKEALNRIGIELSRMMTIINDELYRGVNVLSAASTEILSVTAQLSSSTAETASAVNETSATVEEVRKTSEVTNQKAKAVAEKSQAVNQVVKNGQASVEEIITGMNHINQQMESIASNVIRLSEQSQAIGEIIASVTDIAEQSNLLAVNASIEAAKAGEFGKGFGVVAQEIKTLAEQSKQATTNIRNILTDIQRGISSTVISTEQGTKTVATGMKLTKEAQEAILILNQGISDAARAGIQITASSQEQVVGMDQISIAMENIRTAAQNNLEVSRQVEKTARDLHDLGNSLKEITERFRV</sequence>
<proteinExistence type="inferred from homology"/>
<evidence type="ECO:0000259" key="6">
    <source>
        <dbReference type="PROSITE" id="PS50885"/>
    </source>
</evidence>
<keyword evidence="4" id="KW-1133">Transmembrane helix</keyword>
<comment type="similarity">
    <text evidence="2">Belongs to the methyl-accepting chemotaxis (MCP) protein family.</text>
</comment>
<dbReference type="PANTHER" id="PTHR43531">
    <property type="entry name" value="PROTEIN ICFG"/>
    <property type="match status" value="1"/>
</dbReference>
<dbReference type="GO" id="GO:0004888">
    <property type="term" value="F:transmembrane signaling receptor activity"/>
    <property type="evidence" value="ECO:0007669"/>
    <property type="project" value="TreeGrafter"/>
</dbReference>
<dbReference type="SUPFAM" id="SSF58104">
    <property type="entry name" value="Methyl-accepting chemotaxis protein (MCP) signaling domain"/>
    <property type="match status" value="1"/>
</dbReference>
<gene>
    <name evidence="7" type="ordered locus">Mhun_0990</name>
</gene>
<dbReference type="PANTHER" id="PTHR43531:SF11">
    <property type="entry name" value="METHYL-ACCEPTING CHEMOTAXIS PROTEIN 3"/>
    <property type="match status" value="1"/>
</dbReference>
<dbReference type="CDD" id="cd06225">
    <property type="entry name" value="HAMP"/>
    <property type="match status" value="1"/>
</dbReference>
<evidence type="ECO:0000256" key="4">
    <source>
        <dbReference type="SAM" id="Phobius"/>
    </source>
</evidence>
<dbReference type="SMART" id="SM00304">
    <property type="entry name" value="HAMP"/>
    <property type="match status" value="3"/>
</dbReference>
<dbReference type="SMART" id="SM00283">
    <property type="entry name" value="MA"/>
    <property type="match status" value="1"/>
</dbReference>
<feature type="transmembrane region" description="Helical" evidence="4">
    <location>
        <begin position="16"/>
        <end position="38"/>
    </location>
</feature>
<evidence type="ECO:0000313" key="8">
    <source>
        <dbReference type="Proteomes" id="UP000001941"/>
    </source>
</evidence>
<dbReference type="GeneID" id="25393466"/>
<dbReference type="PROSITE" id="PS50111">
    <property type="entry name" value="CHEMOTAXIS_TRANSDUC_2"/>
    <property type="match status" value="1"/>
</dbReference>
<evidence type="ECO:0000259" key="5">
    <source>
        <dbReference type="PROSITE" id="PS50111"/>
    </source>
</evidence>
<dbReference type="Proteomes" id="UP000001941">
    <property type="component" value="Chromosome"/>
</dbReference>
<keyword evidence="4" id="KW-0472">Membrane</keyword>
<dbReference type="GO" id="GO:0005886">
    <property type="term" value="C:plasma membrane"/>
    <property type="evidence" value="ECO:0007669"/>
    <property type="project" value="TreeGrafter"/>
</dbReference>
<dbReference type="InterPro" id="IPR024478">
    <property type="entry name" value="HlyB_4HB_MCP"/>
</dbReference>
<dbReference type="InterPro" id="IPR004089">
    <property type="entry name" value="MCPsignal_dom"/>
</dbReference>
<feature type="domain" description="Methyl-accepting transducer" evidence="5">
    <location>
        <begin position="552"/>
        <end position="788"/>
    </location>
</feature>
<dbReference type="InterPro" id="IPR051310">
    <property type="entry name" value="MCP_chemotaxis"/>
</dbReference>
<dbReference type="InParanoid" id="Q2FQT7"/>
<dbReference type="Gene3D" id="1.10.287.950">
    <property type="entry name" value="Methyl-accepting chemotaxis protein"/>
    <property type="match status" value="1"/>
</dbReference>
<dbReference type="eggNOG" id="arCOG02320">
    <property type="taxonomic scope" value="Archaea"/>
</dbReference>
<dbReference type="Pfam" id="PF00015">
    <property type="entry name" value="MCPsignal"/>
    <property type="match status" value="1"/>
</dbReference>
<protein>
    <submittedName>
        <fullName evidence="7">Methyl-accepting chemotaxis sensory transducer</fullName>
    </submittedName>
</protein>
<dbReference type="HOGENOM" id="CLU_000445_107_20_2"/>
<dbReference type="Pfam" id="PF18947">
    <property type="entry name" value="HAMP_2"/>
    <property type="match status" value="3"/>
</dbReference>
<keyword evidence="3" id="KW-0807">Transducer</keyword>
<dbReference type="PROSITE" id="PS50885">
    <property type="entry name" value="HAMP"/>
    <property type="match status" value="1"/>
</dbReference>
<feature type="domain" description="HAMP" evidence="6">
    <location>
        <begin position="216"/>
        <end position="268"/>
    </location>
</feature>
<dbReference type="Pfam" id="PF00672">
    <property type="entry name" value="HAMP"/>
    <property type="match status" value="1"/>
</dbReference>
<name>Q2FQT7_METHJ</name>
<dbReference type="KEGG" id="mhu:Mhun_0990"/>
<dbReference type="RefSeq" id="WP_011448019.1">
    <property type="nucleotide sequence ID" value="NC_007796.1"/>
</dbReference>
<keyword evidence="1" id="KW-0145">Chemotaxis</keyword>
<evidence type="ECO:0000256" key="3">
    <source>
        <dbReference type="PROSITE-ProRule" id="PRU00284"/>
    </source>
</evidence>
<dbReference type="GO" id="GO:0006935">
    <property type="term" value="P:chemotaxis"/>
    <property type="evidence" value="ECO:0007669"/>
    <property type="project" value="UniProtKB-KW"/>
</dbReference>
<evidence type="ECO:0000256" key="2">
    <source>
        <dbReference type="ARBA" id="ARBA00029447"/>
    </source>
</evidence>
<organism evidence="7 8">
    <name type="scientific">Methanospirillum hungatei JF-1 (strain ATCC 27890 / DSM 864 / NBRC 100397 / JF-1)</name>
    <dbReference type="NCBI Taxonomy" id="323259"/>
    <lineage>
        <taxon>Archaea</taxon>
        <taxon>Methanobacteriati</taxon>
        <taxon>Methanobacteriota</taxon>
        <taxon>Stenosarchaea group</taxon>
        <taxon>Methanomicrobia</taxon>
        <taxon>Methanomicrobiales</taxon>
        <taxon>Methanospirillaceae</taxon>
        <taxon>Methanospirillum</taxon>
    </lineage>
</organism>
<dbReference type="EnsemblBacteria" id="ABD40740">
    <property type="protein sequence ID" value="ABD40740"/>
    <property type="gene ID" value="Mhun_0990"/>
</dbReference>
<feature type="transmembrane region" description="Helical" evidence="4">
    <location>
        <begin position="192"/>
        <end position="214"/>
    </location>
</feature>
<evidence type="ECO:0000313" key="7">
    <source>
        <dbReference type="EMBL" id="ABD40740.1"/>
    </source>
</evidence>
<dbReference type="Gene3D" id="1.20.120.1530">
    <property type="match status" value="2"/>
</dbReference>
<dbReference type="InterPro" id="IPR003660">
    <property type="entry name" value="HAMP_dom"/>
</dbReference>
<accession>Q2FQT7</accession>
<keyword evidence="8" id="KW-1185">Reference proteome</keyword>
<dbReference type="Pfam" id="PF12729">
    <property type="entry name" value="4HB_MCP_1"/>
    <property type="match status" value="1"/>
</dbReference>
<dbReference type="AlphaFoldDB" id="Q2FQT7"/>